<accession>A0A174MWP0</accession>
<evidence type="ECO:0000313" key="1">
    <source>
        <dbReference type="EMBL" id="CUP39471.1"/>
    </source>
</evidence>
<organism evidence="1 2">
    <name type="scientific">Bacteroides caccae</name>
    <dbReference type="NCBI Taxonomy" id="47678"/>
    <lineage>
        <taxon>Bacteria</taxon>
        <taxon>Pseudomonadati</taxon>
        <taxon>Bacteroidota</taxon>
        <taxon>Bacteroidia</taxon>
        <taxon>Bacteroidales</taxon>
        <taxon>Bacteroidaceae</taxon>
        <taxon>Bacteroides</taxon>
    </lineage>
</organism>
<dbReference type="AlphaFoldDB" id="A0A174MWP0"/>
<evidence type="ECO:0000313" key="2">
    <source>
        <dbReference type="Proteomes" id="UP000095657"/>
    </source>
</evidence>
<dbReference type="Proteomes" id="UP000095657">
    <property type="component" value="Unassembled WGS sequence"/>
</dbReference>
<protein>
    <submittedName>
        <fullName evidence="1">Uncharacterized protein</fullName>
    </submittedName>
</protein>
<name>A0A174MWP0_9BACE</name>
<gene>
    <name evidence="1" type="ORF">ERS852494_02151</name>
</gene>
<proteinExistence type="predicted"/>
<sequence>MYFYYKVYTICKLFYNTFISFQELCMSLLTPFTYSSPSANPKK</sequence>
<reference evidence="1 2" key="1">
    <citation type="submission" date="2015-09" db="EMBL/GenBank/DDBJ databases">
        <authorList>
            <consortium name="Pathogen Informatics"/>
        </authorList>
    </citation>
    <scope>NUCLEOTIDE SEQUENCE [LARGE SCALE GENOMIC DNA]</scope>
    <source>
        <strain evidence="1 2">2789STDY5834880</strain>
    </source>
</reference>
<dbReference type="EMBL" id="CZAI01000004">
    <property type="protein sequence ID" value="CUP39471.1"/>
    <property type="molecule type" value="Genomic_DNA"/>
</dbReference>